<evidence type="ECO:0000259" key="6">
    <source>
        <dbReference type="PROSITE" id="PS50076"/>
    </source>
</evidence>
<dbReference type="EMBL" id="JAPFFF010000021">
    <property type="protein sequence ID" value="KAK8853843.1"/>
    <property type="molecule type" value="Genomic_DNA"/>
</dbReference>
<dbReference type="PROSITE" id="PS50005">
    <property type="entry name" value="TPR"/>
    <property type="match status" value="1"/>
</dbReference>
<evidence type="ECO:0000313" key="8">
    <source>
        <dbReference type="Proteomes" id="UP001470230"/>
    </source>
</evidence>
<accession>A0ABR2HXN8</accession>
<evidence type="ECO:0000256" key="5">
    <source>
        <dbReference type="SAM" id="SignalP"/>
    </source>
</evidence>
<feature type="domain" description="J" evidence="6">
    <location>
        <begin position="370"/>
        <end position="438"/>
    </location>
</feature>
<dbReference type="SMART" id="SM00271">
    <property type="entry name" value="DnaJ"/>
    <property type="match status" value="1"/>
</dbReference>
<evidence type="ECO:0000256" key="2">
    <source>
        <dbReference type="ARBA" id="ARBA00022729"/>
    </source>
</evidence>
<feature type="signal peptide" evidence="5">
    <location>
        <begin position="1"/>
        <end position="16"/>
    </location>
</feature>
<dbReference type="PRINTS" id="PR00625">
    <property type="entry name" value="JDOMAIN"/>
</dbReference>
<dbReference type="Gene3D" id="1.25.40.10">
    <property type="entry name" value="Tetratricopeptide repeat domain"/>
    <property type="match status" value="1"/>
</dbReference>
<dbReference type="Gene3D" id="1.10.287.110">
    <property type="entry name" value="DnaJ domain"/>
    <property type="match status" value="1"/>
</dbReference>
<dbReference type="InterPro" id="IPR019734">
    <property type="entry name" value="TPR_rpt"/>
</dbReference>
<dbReference type="InterPro" id="IPR001623">
    <property type="entry name" value="DnaJ_domain"/>
</dbReference>
<reference evidence="7 8" key="1">
    <citation type="submission" date="2024-04" db="EMBL/GenBank/DDBJ databases">
        <title>Tritrichomonas musculus Genome.</title>
        <authorList>
            <person name="Alves-Ferreira E."/>
            <person name="Grigg M."/>
            <person name="Lorenzi H."/>
            <person name="Galac M."/>
        </authorList>
    </citation>
    <scope>NUCLEOTIDE SEQUENCE [LARGE SCALE GENOMIC DNA]</scope>
    <source>
        <strain evidence="7 8">EAF2021</strain>
    </source>
</reference>
<gene>
    <name evidence="7" type="ORF">M9Y10_016386</name>
</gene>
<organism evidence="7 8">
    <name type="scientific">Tritrichomonas musculus</name>
    <dbReference type="NCBI Taxonomy" id="1915356"/>
    <lineage>
        <taxon>Eukaryota</taxon>
        <taxon>Metamonada</taxon>
        <taxon>Parabasalia</taxon>
        <taxon>Tritrichomonadida</taxon>
        <taxon>Tritrichomonadidae</taxon>
        <taxon>Tritrichomonas</taxon>
    </lineage>
</organism>
<protein>
    <recommendedName>
        <fullName evidence="6">J domain-containing protein</fullName>
    </recommendedName>
</protein>
<evidence type="ECO:0000256" key="1">
    <source>
        <dbReference type="ARBA" id="ARBA00004240"/>
    </source>
</evidence>
<proteinExistence type="predicted"/>
<dbReference type="Pfam" id="PF00226">
    <property type="entry name" value="DnaJ"/>
    <property type="match status" value="1"/>
</dbReference>
<keyword evidence="2 5" id="KW-0732">Signal</keyword>
<dbReference type="SMART" id="SM00028">
    <property type="entry name" value="TPR"/>
    <property type="match status" value="2"/>
</dbReference>
<dbReference type="CDD" id="cd06257">
    <property type="entry name" value="DnaJ"/>
    <property type="match status" value="1"/>
</dbReference>
<keyword evidence="4" id="KW-0802">TPR repeat</keyword>
<dbReference type="SUPFAM" id="SSF46565">
    <property type="entry name" value="Chaperone J-domain"/>
    <property type="match status" value="1"/>
</dbReference>
<dbReference type="InterPro" id="IPR011990">
    <property type="entry name" value="TPR-like_helical_dom_sf"/>
</dbReference>
<dbReference type="PANTHER" id="PTHR44140:SF2">
    <property type="entry name" value="LD25575P"/>
    <property type="match status" value="1"/>
</dbReference>
<dbReference type="InterPro" id="IPR036869">
    <property type="entry name" value="J_dom_sf"/>
</dbReference>
<dbReference type="Pfam" id="PF14559">
    <property type="entry name" value="TPR_19"/>
    <property type="match status" value="1"/>
</dbReference>
<dbReference type="PROSITE" id="PS50076">
    <property type="entry name" value="DNAJ_2"/>
    <property type="match status" value="1"/>
</dbReference>
<name>A0ABR2HXN8_9EUKA</name>
<evidence type="ECO:0000256" key="3">
    <source>
        <dbReference type="ARBA" id="ARBA00022824"/>
    </source>
</evidence>
<feature type="chain" id="PRO_5046107596" description="J domain-containing protein" evidence="5">
    <location>
        <begin position="17"/>
        <end position="480"/>
    </location>
</feature>
<comment type="subcellular location">
    <subcellularLocation>
        <location evidence="1">Endoplasmic reticulum</location>
    </subcellularLocation>
</comment>
<evidence type="ECO:0000313" key="7">
    <source>
        <dbReference type="EMBL" id="KAK8853843.1"/>
    </source>
</evidence>
<dbReference type="SUPFAM" id="SSF48452">
    <property type="entry name" value="TPR-like"/>
    <property type="match status" value="1"/>
</dbReference>
<dbReference type="Proteomes" id="UP001470230">
    <property type="component" value="Unassembled WGS sequence"/>
</dbReference>
<dbReference type="PANTHER" id="PTHR44140">
    <property type="entry name" value="LD25575P"/>
    <property type="match status" value="1"/>
</dbReference>
<keyword evidence="3" id="KW-0256">Endoplasmic reticulum</keyword>
<feature type="repeat" description="TPR" evidence="4">
    <location>
        <begin position="316"/>
        <end position="349"/>
    </location>
</feature>
<comment type="caution">
    <text evidence="7">The sequence shown here is derived from an EMBL/GenBank/DDBJ whole genome shotgun (WGS) entry which is preliminary data.</text>
</comment>
<dbReference type="InterPro" id="IPR051727">
    <property type="entry name" value="DnaJ_C3_Co-chaperones"/>
</dbReference>
<evidence type="ECO:0000256" key="4">
    <source>
        <dbReference type="PROSITE-ProRule" id="PRU00339"/>
    </source>
</evidence>
<keyword evidence="8" id="KW-1185">Reference proteome</keyword>
<sequence length="480" mass="54778">MLYLPILLIFSKCADPIEQITQMIEEKRYRQGYDTASMYITKFGMLDADPKLFFLRGQCAYYISKFEETINDMSRYITSGSATEEEKKRSYRARGMARMRLGDFDDAKNDADLSGDSSLKKRISECTTLLQQAQQQEANERWTSAIGTYEQLVKIAISGVNLLISASKCALKLGDRDKFIDLSHKAIQISPKSPSLLEMRGKFFFCDAEFDMAIKHFKICRQYASDSSSCTILLKAASSFNDHYKKALNSTSKKDYQTAKPFIESCENISKKRCQEGANIFSKVTALKVKGLVAEGKNSEALSYLTKLLKESPNATDLLLERADLYLEENDLDNAMRDYQQARKVESHNKRAIDGIEKVSKIQEKEKNVDFYEVLGLKRGASVSQVKDAYRKMARIWHPDRYSDPVKKREAERKMKNINRAYDVLTDPEKKQLYDMGQDPENAGMNQGQSGGFPGGFNPFEQFFHGGHFHGGQNIRFEFR</sequence>